<evidence type="ECO:0000256" key="1">
    <source>
        <dbReference type="SAM" id="Phobius"/>
    </source>
</evidence>
<sequence length="61" mass="7366">MMGLFAAFFFLLDTYKYRALVRIMITLLLILSTDLFSFFRLLLTTLAPHVFLFFVERRRRV</sequence>
<evidence type="ECO:0000313" key="2">
    <source>
        <dbReference type="EMBL" id="KAF1831546.1"/>
    </source>
</evidence>
<feature type="transmembrane region" description="Helical" evidence="1">
    <location>
        <begin position="28"/>
        <end position="55"/>
    </location>
</feature>
<proteinExistence type="predicted"/>
<accession>A0A6A5K635</accession>
<dbReference type="EMBL" id="ML975361">
    <property type="protein sequence ID" value="KAF1831546.1"/>
    <property type="molecule type" value="Genomic_DNA"/>
</dbReference>
<evidence type="ECO:0000313" key="3">
    <source>
        <dbReference type="Proteomes" id="UP000800040"/>
    </source>
</evidence>
<dbReference type="AlphaFoldDB" id="A0A6A5K635"/>
<name>A0A6A5K635_9PLEO</name>
<keyword evidence="1" id="KW-1133">Transmembrane helix</keyword>
<keyword evidence="1" id="KW-0472">Membrane</keyword>
<dbReference type="Proteomes" id="UP000800040">
    <property type="component" value="Unassembled WGS sequence"/>
</dbReference>
<keyword evidence="3" id="KW-1185">Reference proteome</keyword>
<protein>
    <submittedName>
        <fullName evidence="2">Uncharacterized protein</fullName>
    </submittedName>
</protein>
<gene>
    <name evidence="2" type="ORF">BDW02DRAFT_46991</name>
</gene>
<reference evidence="2" key="1">
    <citation type="submission" date="2020-01" db="EMBL/GenBank/DDBJ databases">
        <authorList>
            <consortium name="DOE Joint Genome Institute"/>
            <person name="Haridas S."/>
            <person name="Albert R."/>
            <person name="Binder M."/>
            <person name="Bloem J."/>
            <person name="Labutti K."/>
            <person name="Salamov A."/>
            <person name="Andreopoulos B."/>
            <person name="Baker S.E."/>
            <person name="Barry K."/>
            <person name="Bills G."/>
            <person name="Bluhm B.H."/>
            <person name="Cannon C."/>
            <person name="Castanera R."/>
            <person name="Culley D.E."/>
            <person name="Daum C."/>
            <person name="Ezra D."/>
            <person name="Gonzalez J.B."/>
            <person name="Henrissat B."/>
            <person name="Kuo A."/>
            <person name="Liang C."/>
            <person name="Lipzen A."/>
            <person name="Lutzoni F."/>
            <person name="Magnuson J."/>
            <person name="Mondo S."/>
            <person name="Nolan M."/>
            <person name="Ohm R."/>
            <person name="Pangilinan J."/>
            <person name="Park H.-J."/>
            <person name="Ramirez L."/>
            <person name="Alfaro M."/>
            <person name="Sun H."/>
            <person name="Tritt A."/>
            <person name="Yoshinaga Y."/>
            <person name="Zwiers L.-H."/>
            <person name="Turgeon B.G."/>
            <person name="Goodwin S.B."/>
            <person name="Spatafora J.W."/>
            <person name="Crous P.W."/>
            <person name="Grigoriev I.V."/>
        </authorList>
    </citation>
    <scope>NUCLEOTIDE SEQUENCE</scope>
    <source>
        <strain evidence="2">P77</strain>
    </source>
</reference>
<organism evidence="2 3">
    <name type="scientific">Decorospora gaudefroyi</name>
    <dbReference type="NCBI Taxonomy" id="184978"/>
    <lineage>
        <taxon>Eukaryota</taxon>
        <taxon>Fungi</taxon>
        <taxon>Dikarya</taxon>
        <taxon>Ascomycota</taxon>
        <taxon>Pezizomycotina</taxon>
        <taxon>Dothideomycetes</taxon>
        <taxon>Pleosporomycetidae</taxon>
        <taxon>Pleosporales</taxon>
        <taxon>Pleosporineae</taxon>
        <taxon>Pleosporaceae</taxon>
        <taxon>Decorospora</taxon>
    </lineage>
</organism>
<keyword evidence="1" id="KW-0812">Transmembrane</keyword>